<dbReference type="InterPro" id="IPR019352">
    <property type="entry name" value="SPRING1"/>
</dbReference>
<protein>
    <submittedName>
        <fullName evidence="5">Scoloptoxin SSD14</fullName>
    </submittedName>
</protein>
<evidence type="ECO:0000313" key="6">
    <source>
        <dbReference type="Proteomes" id="UP001151699"/>
    </source>
</evidence>
<accession>A0A9Q0MWW8</accession>
<keyword evidence="1" id="KW-1199">Hemostasis impairing toxin</keyword>
<feature type="binding site" evidence="3">
    <location>
        <position position="660"/>
    </location>
    <ligand>
        <name>L-glutamate</name>
        <dbReference type="ChEBI" id="CHEBI:29985"/>
    </ligand>
</feature>
<dbReference type="GO" id="GO:2000640">
    <property type="term" value="P:positive regulation of SREBP signaling pathway"/>
    <property type="evidence" value="ECO:0007669"/>
    <property type="project" value="InterPro"/>
</dbReference>
<dbReference type="Pfam" id="PF01019">
    <property type="entry name" value="G_glu_transpept"/>
    <property type="match status" value="1"/>
</dbReference>
<dbReference type="OrthoDB" id="1081007at2759"/>
<proteinExistence type="predicted"/>
<dbReference type="InterPro" id="IPR029055">
    <property type="entry name" value="Ntn_hydrolases_N"/>
</dbReference>
<evidence type="ECO:0000256" key="1">
    <source>
        <dbReference type="ARBA" id="ARBA00084097"/>
    </source>
</evidence>
<feature type="binding site" evidence="3">
    <location>
        <begin position="636"/>
        <end position="638"/>
    </location>
    <ligand>
        <name>L-glutamate</name>
        <dbReference type="ChEBI" id="CHEBI:29985"/>
    </ligand>
</feature>
<keyword evidence="4" id="KW-0472">Membrane</keyword>
<dbReference type="Proteomes" id="UP001151699">
    <property type="component" value="Chromosome X"/>
</dbReference>
<evidence type="ECO:0000313" key="5">
    <source>
        <dbReference type="EMBL" id="KAJ6638689.1"/>
    </source>
</evidence>
<reference evidence="5" key="1">
    <citation type="submission" date="2022-07" db="EMBL/GenBank/DDBJ databases">
        <authorList>
            <person name="Trinca V."/>
            <person name="Uliana J.V.C."/>
            <person name="Torres T.T."/>
            <person name="Ward R.J."/>
            <person name="Monesi N."/>
        </authorList>
    </citation>
    <scope>NUCLEOTIDE SEQUENCE</scope>
    <source>
        <strain evidence="5">HSMRA1968</strain>
        <tissue evidence="5">Whole embryos</tissue>
    </source>
</reference>
<keyword evidence="6" id="KW-1185">Reference proteome</keyword>
<dbReference type="InterPro" id="IPR043137">
    <property type="entry name" value="GGT_ssub_C"/>
</dbReference>
<dbReference type="EMBL" id="WJQU01000003">
    <property type="protein sequence ID" value="KAJ6638689.1"/>
    <property type="molecule type" value="Genomic_DNA"/>
</dbReference>
<dbReference type="FunFam" id="1.10.246.130:FF:000001">
    <property type="entry name" value="Gamma-glutamyltransferase 5 isoform 1"/>
    <property type="match status" value="1"/>
</dbReference>
<keyword evidence="4" id="KW-0812">Transmembrane</keyword>
<feature type="binding site" evidence="3">
    <location>
        <position position="348"/>
    </location>
    <ligand>
        <name>L-glutamate</name>
        <dbReference type="ChEBI" id="CHEBI:29985"/>
    </ligand>
</feature>
<feature type="transmembrane region" description="Helical" evidence="4">
    <location>
        <begin position="251"/>
        <end position="272"/>
    </location>
</feature>
<dbReference type="GO" id="GO:0006751">
    <property type="term" value="P:glutathione catabolic process"/>
    <property type="evidence" value="ECO:0007669"/>
    <property type="project" value="InterPro"/>
</dbReference>
<evidence type="ECO:0000256" key="3">
    <source>
        <dbReference type="PIRSR" id="PIRSR600101-2"/>
    </source>
</evidence>
<keyword evidence="1" id="KW-1202">Platelet aggregation activating toxin</keyword>
<name>A0A9Q0MWW8_9DIPT</name>
<keyword evidence="1" id="KW-0800">Toxin</keyword>
<dbReference type="PRINTS" id="PR01210">
    <property type="entry name" value="GGTRANSPTASE"/>
</dbReference>
<keyword evidence="4" id="KW-1133">Transmembrane helix</keyword>
<feature type="binding site" evidence="3">
    <location>
        <position position="711"/>
    </location>
    <ligand>
        <name>L-glutamate</name>
        <dbReference type="ChEBI" id="CHEBI:29985"/>
    </ligand>
</feature>
<dbReference type="GO" id="GO:0005886">
    <property type="term" value="C:plasma membrane"/>
    <property type="evidence" value="ECO:0007669"/>
    <property type="project" value="TreeGrafter"/>
</dbReference>
<dbReference type="SUPFAM" id="SSF56235">
    <property type="entry name" value="N-terminal nucleophile aminohydrolases (Ntn hydrolases)"/>
    <property type="match status" value="1"/>
</dbReference>
<dbReference type="Pfam" id="PF10218">
    <property type="entry name" value="SPRING1"/>
    <property type="match status" value="1"/>
</dbReference>
<comment type="caution">
    <text evidence="5">The sequence shown here is derived from an EMBL/GenBank/DDBJ whole genome shotgun (WGS) entry which is preliminary data.</text>
</comment>
<dbReference type="AlphaFoldDB" id="A0A9Q0MWW8"/>
<dbReference type="PANTHER" id="PTHR11686:SF72">
    <property type="entry name" value="GAMMA-GLUTAMYL TRANSPEPTIDASE, ISOFORM A"/>
    <property type="match status" value="1"/>
</dbReference>
<evidence type="ECO:0000256" key="2">
    <source>
        <dbReference type="PIRSR" id="PIRSR600101-1"/>
    </source>
</evidence>
<dbReference type="InterPro" id="IPR043138">
    <property type="entry name" value="GGT_lsub"/>
</dbReference>
<dbReference type="Gene3D" id="3.60.20.40">
    <property type="match status" value="1"/>
</dbReference>
<sequence>MRFIRRRLVLAVIFLLSLTYCLINLLGHGGPLSIESDYIEIKREQPIIWQSFPQTTNFSNDPNTICRNSVQGKVLIVDDRGFVCQRTDLQSTGCCDVDAVNSKFYSCDTCNLSGCCTIYEYCVSCCLNPDKKSLLEQVIDKAIGPQRAVFASVKDHFELCLAKCRTDSHSVQHENKYRDPKSKHCYGLTEAHESQREVIESNDLVSDKMFVSFDANVRRSIDQLRFNLNQRHKYSLLNRAHTKFELTTKKVIIFIIVIAVAVGVGVGLYFGLRNVPVHISGGAVVANGFECAEIGANILRRNGSAADAAIATLFCEGVSCPQSMGLGGGFILTIYTKSSGKVESLTARETAPSAATVDMYVNKTVTGPLAIAVPGELKGYWELHKKYGRLSWASLIDPTIELCRRGHVVTSYLARILGPREELIKSTPSLAEVFINPATGHVWQENDVIKRIALAETLETIANEGVDTLYNNGTIAKKLIAEIQELGGILTIEDLMDYKVRWQDPEASRIVQNYTMYTNPLPATGLLLTFMLNVLGSFAPTNSLVTSYHRIAEVFKFAYAERTELGDAMFVSGMDQRVEKIKDLEFARSTLSKISDLTTNSDYKYYGAQFSIEEDHGTAHINVFAPNGDAVVVTSTINNVLGSKVRSRTTGIIMNDEMDDFGTPGKPNSYGVPPSPANFIAPGKRPLSSMCPTIIIDNNGDVRMLIGGAGGIKITSSVAYTILRHLYWNESLVDAINAHRIHHQLIPMRLEYDDGLSSTLVNGLKANGHEMYASPSDAGFASLTGISRQGDQIHAVFDRRRITVLYYCIIQLNSI</sequence>
<dbReference type="GO" id="GO:0036374">
    <property type="term" value="F:glutathione hydrolase activity"/>
    <property type="evidence" value="ECO:0007669"/>
    <property type="project" value="InterPro"/>
</dbReference>
<dbReference type="PANTHER" id="PTHR11686">
    <property type="entry name" value="GAMMA GLUTAMYL TRANSPEPTIDASE"/>
    <property type="match status" value="1"/>
</dbReference>
<dbReference type="InterPro" id="IPR000101">
    <property type="entry name" value="GGT_peptidase"/>
</dbReference>
<evidence type="ECO:0000256" key="4">
    <source>
        <dbReference type="SAM" id="Phobius"/>
    </source>
</evidence>
<dbReference type="FunFam" id="3.60.20.40:FF:000001">
    <property type="entry name" value="Gamma-glutamyltranspeptidase 1"/>
    <property type="match status" value="1"/>
</dbReference>
<feature type="non-terminal residue" evidence="5">
    <location>
        <position position="1"/>
    </location>
</feature>
<organism evidence="5 6">
    <name type="scientific">Pseudolycoriella hygida</name>
    <dbReference type="NCBI Taxonomy" id="35572"/>
    <lineage>
        <taxon>Eukaryota</taxon>
        <taxon>Metazoa</taxon>
        <taxon>Ecdysozoa</taxon>
        <taxon>Arthropoda</taxon>
        <taxon>Hexapoda</taxon>
        <taxon>Insecta</taxon>
        <taxon>Pterygota</taxon>
        <taxon>Neoptera</taxon>
        <taxon>Endopterygota</taxon>
        <taxon>Diptera</taxon>
        <taxon>Nematocera</taxon>
        <taxon>Sciaroidea</taxon>
        <taxon>Sciaridae</taxon>
        <taxon>Pseudolycoriella</taxon>
    </lineage>
</organism>
<gene>
    <name evidence="5" type="primary">TX14A_1</name>
    <name evidence="5" type="ORF">Bhyg_11426</name>
</gene>
<feature type="binding site" evidence="3">
    <location>
        <begin position="688"/>
        <end position="689"/>
    </location>
    <ligand>
        <name>L-glutamate</name>
        <dbReference type="ChEBI" id="CHEBI:29985"/>
    </ligand>
</feature>
<feature type="active site" description="Nucleophile" evidence="2">
    <location>
        <position position="618"/>
    </location>
</feature>
<dbReference type="Gene3D" id="1.10.246.130">
    <property type="match status" value="1"/>
</dbReference>